<keyword evidence="3" id="KW-1185">Reference proteome</keyword>
<evidence type="ECO:0000313" key="3">
    <source>
        <dbReference type="Proteomes" id="UP000663879"/>
    </source>
</evidence>
<accession>A0A814LMF8</accession>
<proteinExistence type="predicted"/>
<organism evidence="2 3">
    <name type="scientific">Brachionus calyciflorus</name>
    <dbReference type="NCBI Taxonomy" id="104777"/>
    <lineage>
        <taxon>Eukaryota</taxon>
        <taxon>Metazoa</taxon>
        <taxon>Spiralia</taxon>
        <taxon>Gnathifera</taxon>
        <taxon>Rotifera</taxon>
        <taxon>Eurotatoria</taxon>
        <taxon>Monogononta</taxon>
        <taxon>Pseudotrocha</taxon>
        <taxon>Ploima</taxon>
        <taxon>Brachionidae</taxon>
        <taxon>Brachionus</taxon>
    </lineage>
</organism>
<evidence type="ECO:0008006" key="4">
    <source>
        <dbReference type="Google" id="ProtNLM"/>
    </source>
</evidence>
<dbReference type="GO" id="GO:0031012">
    <property type="term" value="C:extracellular matrix"/>
    <property type="evidence" value="ECO:0007669"/>
    <property type="project" value="TreeGrafter"/>
</dbReference>
<dbReference type="Proteomes" id="UP000663879">
    <property type="component" value="Unassembled WGS sequence"/>
</dbReference>
<dbReference type="OrthoDB" id="10027367at2759"/>
<dbReference type="EMBL" id="CAJNOC010005969">
    <property type="protein sequence ID" value="CAF1066678.1"/>
    <property type="molecule type" value="Genomic_DNA"/>
</dbReference>
<dbReference type="InterPro" id="IPR036691">
    <property type="entry name" value="Endo/exonu/phosph_ase_sf"/>
</dbReference>
<name>A0A814LMF8_9BILA</name>
<dbReference type="GO" id="GO:0007508">
    <property type="term" value="P:larval heart development"/>
    <property type="evidence" value="ECO:0007669"/>
    <property type="project" value="TreeGrafter"/>
</dbReference>
<dbReference type="PANTHER" id="PTHR33395">
    <property type="entry name" value="TRANSCRIPTASE, PUTATIVE-RELATED-RELATED"/>
    <property type="match status" value="1"/>
</dbReference>
<feature type="coiled-coil region" evidence="1">
    <location>
        <begin position="30"/>
        <end position="64"/>
    </location>
</feature>
<dbReference type="SUPFAM" id="SSF56219">
    <property type="entry name" value="DNase I-like"/>
    <property type="match status" value="1"/>
</dbReference>
<keyword evidence="1" id="KW-0175">Coiled coil</keyword>
<dbReference type="AlphaFoldDB" id="A0A814LMF8"/>
<sequence>MSDPLTLIECWPSMGQGNHSDATKRHHEWLKSLANTIIALQKKVEEQDQTIANQKAEIDRIKGTTSSSSSHPFSYSSMVTNNSKKSDAEIFIMSKVHAELKEKSKIENNVIVSGLDEPSSSDNENIAEKDEEIVDDLLESLNVSKNKVKRFTRLRKKGGKTDQTKPDLLLIEFTDNITQTKALSNAAKLRNITNYKKVFVNPDKTPTERAGEAKLRQTRNELNDSLQHGSGRFKYGIENNKRRDRPNGQGGGVIIYVNKLLKSFEINNEKLNSMEIEHIWCKIVVGNENILVGCIYRPPNSSRDISYKINEAIRYAKLLGDKNLFNSLLIFGDFNFPNIEWSNLGGHCQTKFSQSYEFLKNLEDNFLIQAVIEPNFKNNILDLIITDDVNRIFNVNTGPSLSTSKKNNLHNSLNWEFTISNNSPSEKISNEKLNFNFKKCNFIEFSERLTSYDWDKEFKNLNIEEMYSRFIEIYNHIVDQLVPKFSTKYLFKNERPAWINKDLKSLCRKKYNLWNKLRASSNNSEIKKEYNSLCKSLKKEIKKSKSLFEFKLAKDSKKNPKLLFSYINKHMGCKDEIKSLLDHNGQVKDDKRDLVEILNDQFYSVYKKNNSPDQIKMIVPCTMNICEVSDIIFDSNLVYEELKRVDKNKSVGVDGVSPVLLNECAQSFSIPISRIFKKSFNSSELPLVWRHANITPIFKKGQRNVASNYRPISLTSITCKIMEKM</sequence>
<protein>
    <recommendedName>
        <fullName evidence="4">Endonuclease/exonuclease/phosphatase domain-containing protein</fullName>
    </recommendedName>
</protein>
<dbReference type="PANTHER" id="PTHR33395:SF22">
    <property type="entry name" value="REVERSE TRANSCRIPTASE DOMAIN-CONTAINING PROTEIN"/>
    <property type="match status" value="1"/>
</dbReference>
<dbReference type="GO" id="GO:0061343">
    <property type="term" value="P:cell adhesion involved in heart morphogenesis"/>
    <property type="evidence" value="ECO:0007669"/>
    <property type="project" value="TreeGrafter"/>
</dbReference>
<evidence type="ECO:0000313" key="2">
    <source>
        <dbReference type="EMBL" id="CAF1066678.1"/>
    </source>
</evidence>
<gene>
    <name evidence="2" type="ORF">OXX778_LOCUS19531</name>
</gene>
<reference evidence="2" key="1">
    <citation type="submission" date="2021-02" db="EMBL/GenBank/DDBJ databases">
        <authorList>
            <person name="Nowell W R."/>
        </authorList>
    </citation>
    <scope>NUCLEOTIDE SEQUENCE</scope>
    <source>
        <strain evidence="2">Ploen Becks lab</strain>
    </source>
</reference>
<dbReference type="Gene3D" id="3.60.10.10">
    <property type="entry name" value="Endonuclease/exonuclease/phosphatase"/>
    <property type="match status" value="1"/>
</dbReference>
<comment type="caution">
    <text evidence="2">The sequence shown here is derived from an EMBL/GenBank/DDBJ whole genome shotgun (WGS) entry which is preliminary data.</text>
</comment>
<evidence type="ECO:0000256" key="1">
    <source>
        <dbReference type="SAM" id="Coils"/>
    </source>
</evidence>